<keyword evidence="2" id="KW-1185">Reference proteome</keyword>
<feature type="non-terminal residue" evidence="1">
    <location>
        <position position="74"/>
    </location>
</feature>
<dbReference type="AlphaFoldDB" id="A0A821LW13"/>
<evidence type="ECO:0000313" key="1">
    <source>
        <dbReference type="EMBL" id="CAF4757000.1"/>
    </source>
</evidence>
<organism evidence="1 2">
    <name type="scientific">Rotaria magnacalcarata</name>
    <dbReference type="NCBI Taxonomy" id="392030"/>
    <lineage>
        <taxon>Eukaryota</taxon>
        <taxon>Metazoa</taxon>
        <taxon>Spiralia</taxon>
        <taxon>Gnathifera</taxon>
        <taxon>Rotifera</taxon>
        <taxon>Eurotatoria</taxon>
        <taxon>Bdelloidea</taxon>
        <taxon>Philodinida</taxon>
        <taxon>Philodinidae</taxon>
        <taxon>Rotaria</taxon>
    </lineage>
</organism>
<protein>
    <submittedName>
        <fullName evidence="1">Uncharacterized protein</fullName>
    </submittedName>
</protein>
<sequence length="74" mass="8571">MQEQFDNATIKKKVLADIFGLFSIEDLKAVIKSSMSDTKILSLYEKLIQDKIIDSDGYLKIHRHNQLKMIDETL</sequence>
<proteinExistence type="predicted"/>
<evidence type="ECO:0000313" key="2">
    <source>
        <dbReference type="Proteomes" id="UP000663866"/>
    </source>
</evidence>
<dbReference type="Proteomes" id="UP000663866">
    <property type="component" value="Unassembled WGS sequence"/>
</dbReference>
<reference evidence="1" key="1">
    <citation type="submission" date="2021-02" db="EMBL/GenBank/DDBJ databases">
        <authorList>
            <person name="Nowell W R."/>
        </authorList>
    </citation>
    <scope>NUCLEOTIDE SEQUENCE</scope>
</reference>
<name>A0A821LW13_9BILA</name>
<accession>A0A821LW13</accession>
<comment type="caution">
    <text evidence="1">The sequence shown here is derived from an EMBL/GenBank/DDBJ whole genome shotgun (WGS) entry which is preliminary data.</text>
</comment>
<gene>
    <name evidence="1" type="ORF">OVN521_LOCUS50352</name>
</gene>
<dbReference type="EMBL" id="CAJOBG010115461">
    <property type="protein sequence ID" value="CAF4757000.1"/>
    <property type="molecule type" value="Genomic_DNA"/>
</dbReference>